<evidence type="ECO:0000313" key="3">
    <source>
        <dbReference type="Proteomes" id="UP000320176"/>
    </source>
</evidence>
<reference evidence="2 3" key="1">
    <citation type="submission" date="2019-02" db="EMBL/GenBank/DDBJ databases">
        <title>Deep-cultivation of Planctomycetes and their phenomic and genomic characterization uncovers novel biology.</title>
        <authorList>
            <person name="Wiegand S."/>
            <person name="Jogler M."/>
            <person name="Boedeker C."/>
            <person name="Pinto D."/>
            <person name="Vollmers J."/>
            <person name="Rivas-Marin E."/>
            <person name="Kohn T."/>
            <person name="Peeters S.H."/>
            <person name="Heuer A."/>
            <person name="Rast P."/>
            <person name="Oberbeckmann S."/>
            <person name="Bunk B."/>
            <person name="Jeske O."/>
            <person name="Meyerdierks A."/>
            <person name="Storesund J.E."/>
            <person name="Kallscheuer N."/>
            <person name="Luecker S."/>
            <person name="Lage O.M."/>
            <person name="Pohl T."/>
            <person name="Merkel B.J."/>
            <person name="Hornburger P."/>
            <person name="Mueller R.-W."/>
            <person name="Bruemmer F."/>
            <person name="Labrenz M."/>
            <person name="Spormann A.M."/>
            <person name="Op Den Camp H."/>
            <person name="Overmann J."/>
            <person name="Amann R."/>
            <person name="Jetten M.S.M."/>
            <person name="Mascher T."/>
            <person name="Medema M.H."/>
            <person name="Devos D.P."/>
            <person name="Kaster A.-K."/>
            <person name="Ovreas L."/>
            <person name="Rohde M."/>
            <person name="Galperin M.Y."/>
            <person name="Jogler C."/>
        </authorList>
    </citation>
    <scope>NUCLEOTIDE SEQUENCE [LARGE SCALE GENOMIC DNA]</scope>
    <source>
        <strain evidence="2 3">Pla52n</strain>
    </source>
</reference>
<sequence>MEYHGRPIKLGPIGAIILGCLLAALGYLIKHFLGESGVYSGREAVICTRVGIGTMVVGGLIVVLNILWLLTALFFVIVKR</sequence>
<comment type="caution">
    <text evidence="2">The sequence shown here is derived from an EMBL/GenBank/DDBJ whole genome shotgun (WGS) entry which is preliminary data.</text>
</comment>
<feature type="transmembrane region" description="Helical" evidence="1">
    <location>
        <begin position="12"/>
        <end position="30"/>
    </location>
</feature>
<dbReference type="RefSeq" id="WP_146520960.1">
    <property type="nucleotide sequence ID" value="NZ_CP151726.1"/>
</dbReference>
<dbReference type="AlphaFoldDB" id="A0A5C6ATB2"/>
<protein>
    <submittedName>
        <fullName evidence="2">Uncharacterized protein</fullName>
    </submittedName>
</protein>
<dbReference type="Proteomes" id="UP000320176">
    <property type="component" value="Unassembled WGS sequence"/>
</dbReference>
<proteinExistence type="predicted"/>
<feature type="transmembrane region" description="Helical" evidence="1">
    <location>
        <begin position="50"/>
        <end position="78"/>
    </location>
</feature>
<gene>
    <name evidence="2" type="ORF">Pla52n_37350</name>
</gene>
<keyword evidence="1" id="KW-0472">Membrane</keyword>
<dbReference type="PROSITE" id="PS51257">
    <property type="entry name" value="PROKAR_LIPOPROTEIN"/>
    <property type="match status" value="1"/>
</dbReference>
<evidence type="ECO:0000313" key="2">
    <source>
        <dbReference type="EMBL" id="TWU02677.1"/>
    </source>
</evidence>
<accession>A0A5C6ATB2</accession>
<dbReference type="EMBL" id="SJPN01000004">
    <property type="protein sequence ID" value="TWU02677.1"/>
    <property type="molecule type" value="Genomic_DNA"/>
</dbReference>
<keyword evidence="1" id="KW-1133">Transmembrane helix</keyword>
<keyword evidence="1" id="KW-0812">Transmembrane</keyword>
<keyword evidence="3" id="KW-1185">Reference proteome</keyword>
<name>A0A5C6ATB2_9BACT</name>
<evidence type="ECO:0000256" key="1">
    <source>
        <dbReference type="SAM" id="Phobius"/>
    </source>
</evidence>
<organism evidence="2 3">
    <name type="scientific">Stieleria varia</name>
    <dbReference type="NCBI Taxonomy" id="2528005"/>
    <lineage>
        <taxon>Bacteria</taxon>
        <taxon>Pseudomonadati</taxon>
        <taxon>Planctomycetota</taxon>
        <taxon>Planctomycetia</taxon>
        <taxon>Pirellulales</taxon>
        <taxon>Pirellulaceae</taxon>
        <taxon>Stieleria</taxon>
    </lineage>
</organism>